<sequence>MAKISKGQNAKIWAMARQLDLDSDLLHEFVYNYTGEKSIAALSRSQAAKVIDVMESRLGSRPANRVSKKQLWKIRQLARQLGWDDNPKRLQGFVKKYGGVDKPEWLSPAQAWKVIEGLKKLAERTENGG</sequence>
<reference evidence="1 2" key="1">
    <citation type="submission" date="2019-11" db="EMBL/GenBank/DDBJ databases">
        <title>Genome sequence of Moorella glycerini DSM11254.</title>
        <authorList>
            <person name="Poehlein A."/>
            <person name="Boeer T."/>
            <person name="Daniel R."/>
        </authorList>
    </citation>
    <scope>NUCLEOTIDE SEQUENCE [LARGE SCALE GENOMIC DNA]</scope>
    <source>
        <strain evidence="1 2">DSM 11254</strain>
    </source>
</reference>
<dbReference type="RefSeq" id="WP_156272328.1">
    <property type="nucleotide sequence ID" value="NZ_CP046244.1"/>
</dbReference>
<organism evidence="1 2">
    <name type="scientific">Neomoorella glycerini</name>
    <dbReference type="NCBI Taxonomy" id="55779"/>
    <lineage>
        <taxon>Bacteria</taxon>
        <taxon>Bacillati</taxon>
        <taxon>Bacillota</taxon>
        <taxon>Clostridia</taxon>
        <taxon>Neomoorellales</taxon>
        <taxon>Neomoorellaceae</taxon>
        <taxon>Neomoorella</taxon>
    </lineage>
</organism>
<protein>
    <recommendedName>
        <fullName evidence="3">Regulatory protein GemA</fullName>
    </recommendedName>
</protein>
<accession>A0A6I5ZP37</accession>
<dbReference type="Pfam" id="PF06252">
    <property type="entry name" value="GemA"/>
    <property type="match status" value="1"/>
</dbReference>
<evidence type="ECO:0008006" key="3">
    <source>
        <dbReference type="Google" id="ProtNLM"/>
    </source>
</evidence>
<dbReference type="OrthoDB" id="344687at2"/>
<evidence type="ECO:0000313" key="2">
    <source>
        <dbReference type="Proteomes" id="UP000425916"/>
    </source>
</evidence>
<dbReference type="InterPro" id="IPR009363">
    <property type="entry name" value="Phage_Mu_Gp16"/>
</dbReference>
<evidence type="ECO:0000313" key="1">
    <source>
        <dbReference type="EMBL" id="QGP91690.1"/>
    </source>
</evidence>
<keyword evidence="2" id="KW-1185">Reference proteome</keyword>
<gene>
    <name evidence="1" type="ORF">MGLY_10320</name>
</gene>
<proteinExistence type="predicted"/>
<name>A0A6I5ZP37_9FIRM</name>
<dbReference type="Proteomes" id="UP000425916">
    <property type="component" value="Chromosome"/>
</dbReference>
<dbReference type="AlphaFoldDB" id="A0A6I5ZP37"/>
<dbReference type="EMBL" id="CP046244">
    <property type="protein sequence ID" value="QGP91690.1"/>
    <property type="molecule type" value="Genomic_DNA"/>
</dbReference>